<evidence type="ECO:0000256" key="4">
    <source>
        <dbReference type="ARBA" id="ARBA00022737"/>
    </source>
</evidence>
<keyword evidence="2" id="KW-0343">GTPase activation</keyword>
<dbReference type="Gene3D" id="3.80.10.10">
    <property type="entry name" value="Ribonuclease Inhibitor"/>
    <property type="match status" value="4"/>
</dbReference>
<proteinExistence type="predicted"/>
<dbReference type="InterPro" id="IPR032675">
    <property type="entry name" value="LRR_dom_sf"/>
</dbReference>
<feature type="compositionally biased region" description="Polar residues" evidence="5">
    <location>
        <begin position="115"/>
        <end position="126"/>
    </location>
</feature>
<reference evidence="6 7" key="1">
    <citation type="submission" date="2023-10" db="EMBL/GenBank/DDBJ databases">
        <authorList>
            <person name="Maclean D."/>
            <person name="Macfadyen A."/>
        </authorList>
    </citation>
    <scope>NUCLEOTIDE SEQUENCE [LARGE SCALE GENOMIC DNA]</scope>
</reference>
<organism evidence="6 7">
    <name type="scientific">Coccomyxa viridis</name>
    <dbReference type="NCBI Taxonomy" id="1274662"/>
    <lineage>
        <taxon>Eukaryota</taxon>
        <taxon>Viridiplantae</taxon>
        <taxon>Chlorophyta</taxon>
        <taxon>core chlorophytes</taxon>
        <taxon>Trebouxiophyceae</taxon>
        <taxon>Trebouxiophyceae incertae sedis</taxon>
        <taxon>Coccomyxaceae</taxon>
        <taxon>Coccomyxa</taxon>
    </lineage>
</organism>
<dbReference type="EMBL" id="CAUYUE010000007">
    <property type="protein sequence ID" value="CAK0782497.1"/>
    <property type="molecule type" value="Genomic_DNA"/>
</dbReference>
<dbReference type="Pfam" id="PF13516">
    <property type="entry name" value="LRR_6"/>
    <property type="match status" value="11"/>
</dbReference>
<dbReference type="GO" id="GO:0006913">
    <property type="term" value="P:nucleocytoplasmic transport"/>
    <property type="evidence" value="ECO:0007669"/>
    <property type="project" value="TreeGrafter"/>
</dbReference>
<protein>
    <submittedName>
        <fullName evidence="6">Uncharacterized protein</fullName>
    </submittedName>
</protein>
<evidence type="ECO:0000256" key="2">
    <source>
        <dbReference type="ARBA" id="ARBA00022468"/>
    </source>
</evidence>
<dbReference type="PANTHER" id="PTHR24113:SF12">
    <property type="entry name" value="RAN GTPASE-ACTIVATING PROTEIN 1"/>
    <property type="match status" value="1"/>
</dbReference>
<evidence type="ECO:0000256" key="3">
    <source>
        <dbReference type="ARBA" id="ARBA00022614"/>
    </source>
</evidence>
<dbReference type="InterPro" id="IPR027038">
    <property type="entry name" value="RanGap"/>
</dbReference>
<dbReference type="GO" id="GO:0005829">
    <property type="term" value="C:cytosol"/>
    <property type="evidence" value="ECO:0007669"/>
    <property type="project" value="TreeGrafter"/>
</dbReference>
<keyword evidence="7" id="KW-1185">Reference proteome</keyword>
<name>A0AAV1I654_9CHLO</name>
<dbReference type="Proteomes" id="UP001314263">
    <property type="component" value="Unassembled WGS sequence"/>
</dbReference>
<comment type="subcellular location">
    <subcellularLocation>
        <location evidence="1">Cytoplasm</location>
        <location evidence="1">Cytoskeleton</location>
        <location evidence="1">Cilium axoneme</location>
    </subcellularLocation>
</comment>
<dbReference type="FunFam" id="3.80.10.10:FF:001374">
    <property type="entry name" value="RNI-like superfamily protein"/>
    <property type="match status" value="1"/>
</dbReference>
<evidence type="ECO:0000256" key="5">
    <source>
        <dbReference type="SAM" id="MobiDB-lite"/>
    </source>
</evidence>
<dbReference type="GO" id="GO:0005096">
    <property type="term" value="F:GTPase activator activity"/>
    <property type="evidence" value="ECO:0007669"/>
    <property type="project" value="UniProtKB-KW"/>
</dbReference>
<comment type="caution">
    <text evidence="6">The sequence shown here is derived from an EMBL/GenBank/DDBJ whole genome shotgun (WGS) entry which is preliminary data.</text>
</comment>
<dbReference type="SUPFAM" id="SSF52047">
    <property type="entry name" value="RNI-like"/>
    <property type="match status" value="2"/>
</dbReference>
<dbReference type="SMART" id="SM00368">
    <property type="entry name" value="LRR_RI"/>
    <property type="match status" value="12"/>
</dbReference>
<keyword evidence="4" id="KW-0677">Repeat</keyword>
<dbReference type="GO" id="GO:0048471">
    <property type="term" value="C:perinuclear region of cytoplasm"/>
    <property type="evidence" value="ECO:0007669"/>
    <property type="project" value="TreeGrafter"/>
</dbReference>
<evidence type="ECO:0000313" key="6">
    <source>
        <dbReference type="EMBL" id="CAK0782497.1"/>
    </source>
</evidence>
<dbReference type="InterPro" id="IPR001611">
    <property type="entry name" value="Leu-rich_rpt"/>
</dbReference>
<dbReference type="GO" id="GO:0031267">
    <property type="term" value="F:small GTPase binding"/>
    <property type="evidence" value="ECO:0007669"/>
    <property type="project" value="TreeGrafter"/>
</dbReference>
<dbReference type="GO" id="GO:0005634">
    <property type="term" value="C:nucleus"/>
    <property type="evidence" value="ECO:0007669"/>
    <property type="project" value="TreeGrafter"/>
</dbReference>
<gene>
    <name evidence="6" type="ORF">CVIRNUC_005717</name>
</gene>
<feature type="region of interest" description="Disordered" evidence="5">
    <location>
        <begin position="68"/>
        <end position="128"/>
    </location>
</feature>
<keyword evidence="3" id="KW-0433">Leucine-rich repeat</keyword>
<dbReference type="GO" id="GO:0005930">
    <property type="term" value="C:axoneme"/>
    <property type="evidence" value="ECO:0007669"/>
    <property type="project" value="UniProtKB-SubCell"/>
</dbReference>
<sequence length="656" mass="70283">MVLIRPHALGRPSAILGLSGADRISKLNLKGQSVSFVASRRCGPSDRACNIHRQWRCITTAARKPQQLAEPVAREEGWEMSARASPTQGDALEEQLTSQVEQDAEAGLAGEVQEQLPSTSSRQVLEQPQAAVHLPARSRRRRKHIQAVLPQVQQPRTGINEGVKVGVLGIGALILLGAAFYVGRKLLSSQLPKVQKVMEQKQFQKEAAQRLNVMVDELRNSQNADLSAKNLGEEGCIYISEGLAFNDRCQAADLSKNGIGVKGVTALVEALQQNETLQTLVLDTNSIGDEGAEILAKHLSRDAAIRKLNLTGNNIGDKGSTVLAEMLKLNTTLVSLELNSNSIDYDGATALAEAISENTSLTSLYLSDNYIGALGAAVIANALSKNKSLRELHMKGNELGDEGVKALCKALKERQSPITSLDFGNNNISAEGAEAIADIVKRAHLKELNLYMNDIGDAGILKIASALEGDSSLVSLDVGGNNIEATGITALANALKGNANLKSLELGYNPIKEKGAQALADVVKYDLKVETLKMGWCNVGPDDGAKAVADLLMFNNTIATLDLRGNGLMDAGAKHLGRALKEHTNDKLTDLDLGYNEIKDEGACTLAQALKANPEFAPKELKVNANYITRFGQVALTEALDMVYEMGGGREIVITY</sequence>
<dbReference type="PANTHER" id="PTHR24113">
    <property type="entry name" value="RAN GTPASE-ACTIVATING PROTEIN 1"/>
    <property type="match status" value="1"/>
</dbReference>
<dbReference type="AlphaFoldDB" id="A0AAV1I654"/>
<accession>A0AAV1I654</accession>
<evidence type="ECO:0000256" key="1">
    <source>
        <dbReference type="ARBA" id="ARBA00004430"/>
    </source>
</evidence>
<evidence type="ECO:0000313" key="7">
    <source>
        <dbReference type="Proteomes" id="UP001314263"/>
    </source>
</evidence>